<dbReference type="PANTHER" id="PTHR10134">
    <property type="entry name" value="CYTOCHROME B-C1 COMPLEX SUBUNIT RIESKE, MITOCHONDRIAL"/>
    <property type="match status" value="1"/>
</dbReference>
<keyword evidence="5" id="KW-1015">Disulfide bond</keyword>
<dbReference type="GO" id="GO:0004497">
    <property type="term" value="F:monooxygenase activity"/>
    <property type="evidence" value="ECO:0007669"/>
    <property type="project" value="UniProtKB-ARBA"/>
</dbReference>
<dbReference type="KEGG" id="aacx:DEACI_0718"/>
<evidence type="ECO:0000256" key="5">
    <source>
        <dbReference type="ARBA" id="ARBA00023157"/>
    </source>
</evidence>
<accession>A0A8S0W6Q6</accession>
<dbReference type="Gene3D" id="2.102.10.10">
    <property type="entry name" value="Rieske [2Fe-2S] iron-sulphur domain"/>
    <property type="match status" value="1"/>
</dbReference>
<dbReference type="InterPro" id="IPR005805">
    <property type="entry name" value="Rieske_Fe-S_prot_C"/>
</dbReference>
<evidence type="ECO:0000256" key="6">
    <source>
        <dbReference type="ARBA" id="ARBA00034078"/>
    </source>
</evidence>
<evidence type="ECO:0000256" key="4">
    <source>
        <dbReference type="ARBA" id="ARBA00023014"/>
    </source>
</evidence>
<feature type="domain" description="Rieske" evidence="8">
    <location>
        <begin position="54"/>
        <end position="152"/>
    </location>
</feature>
<keyword evidence="11" id="KW-1185">Reference proteome</keyword>
<keyword evidence="7" id="KW-0472">Membrane</keyword>
<dbReference type="Proteomes" id="UP000836597">
    <property type="component" value="Chromosome"/>
</dbReference>
<dbReference type="InterPro" id="IPR014349">
    <property type="entry name" value="Rieske_Fe-S_prot"/>
</dbReference>
<protein>
    <submittedName>
        <fullName evidence="10">Rieske (2Fe-2S) iron-sulfur domain protein</fullName>
    </submittedName>
    <submittedName>
        <fullName evidence="9">Rieske 2Fe-2S subunit signature</fullName>
        <ecNumber evidence="9">1.-.-.-</ecNumber>
    </submittedName>
</protein>
<evidence type="ECO:0000259" key="8">
    <source>
        <dbReference type="PROSITE" id="PS51296"/>
    </source>
</evidence>
<feature type="transmembrane region" description="Helical" evidence="7">
    <location>
        <begin position="20"/>
        <end position="38"/>
    </location>
</feature>
<dbReference type="RefSeq" id="WP_240983797.1">
    <property type="nucleotide sequence ID" value="NZ_CDGJ01000066.1"/>
</dbReference>
<evidence type="ECO:0000256" key="3">
    <source>
        <dbReference type="ARBA" id="ARBA00023004"/>
    </source>
</evidence>
<evidence type="ECO:0000313" key="10">
    <source>
        <dbReference type="EMBL" id="CEJ07844.1"/>
    </source>
</evidence>
<keyword evidence="3" id="KW-0408">Iron</keyword>
<keyword evidence="7" id="KW-0812">Transmembrane</keyword>
<dbReference type="EMBL" id="CDGJ01000066">
    <property type="protein sequence ID" value="CEJ07844.1"/>
    <property type="molecule type" value="Genomic_DNA"/>
</dbReference>
<evidence type="ECO:0000313" key="9">
    <source>
        <dbReference type="EMBL" id="CAA7600069.1"/>
    </source>
</evidence>
<keyword evidence="1" id="KW-0001">2Fe-2S</keyword>
<name>A0A8S0W6Q6_9FIRM</name>
<dbReference type="EMBL" id="LR746496">
    <property type="protein sequence ID" value="CAA7600069.1"/>
    <property type="molecule type" value="Genomic_DNA"/>
</dbReference>
<dbReference type="GO" id="GO:0051537">
    <property type="term" value="F:2 iron, 2 sulfur cluster binding"/>
    <property type="evidence" value="ECO:0007669"/>
    <property type="project" value="UniProtKB-KW"/>
</dbReference>
<keyword evidence="9" id="KW-0560">Oxidoreductase</keyword>
<dbReference type="Proteomes" id="UP001071230">
    <property type="component" value="Unassembled WGS sequence"/>
</dbReference>
<dbReference type="SUPFAM" id="SSF50022">
    <property type="entry name" value="ISP domain"/>
    <property type="match status" value="1"/>
</dbReference>
<dbReference type="CDD" id="cd03467">
    <property type="entry name" value="Rieske"/>
    <property type="match status" value="1"/>
</dbReference>
<reference evidence="10" key="1">
    <citation type="submission" date="2014-11" db="EMBL/GenBank/DDBJ databases">
        <authorList>
            <person name="Hornung B.V."/>
        </authorList>
    </citation>
    <scope>NUCLEOTIDE SEQUENCE</scope>
    <source>
        <strain evidence="10">INE</strain>
    </source>
</reference>
<dbReference type="GO" id="GO:0046872">
    <property type="term" value="F:metal ion binding"/>
    <property type="evidence" value="ECO:0007669"/>
    <property type="project" value="UniProtKB-KW"/>
</dbReference>
<evidence type="ECO:0000313" key="11">
    <source>
        <dbReference type="Proteomes" id="UP001071230"/>
    </source>
</evidence>
<dbReference type="InterPro" id="IPR017941">
    <property type="entry name" value="Rieske_2Fe-2S"/>
</dbReference>
<dbReference type="InterPro" id="IPR036922">
    <property type="entry name" value="Rieske_2Fe-2S_sf"/>
</dbReference>
<sequence length="157" mass="16651">MEEIKRPAGVGKVFSRRRFLQVGVSGAGTVLGLSYIGLGLDFLQPPPLGAEPLQTVGKTADFPENMPKPVTYSGQGVKEGVYVVNLGQGNWLALDFHCTHLQCAVNWVAAVGKFMCPCHGGVYDIRGQVLSGPPPKALPRRVIKIIGDSVQVGGILA</sequence>
<dbReference type="EC" id="1.-.-.-" evidence="9"/>
<organism evidence="9">
    <name type="scientific">Acididesulfobacillus acetoxydans</name>
    <dbReference type="NCBI Taxonomy" id="1561005"/>
    <lineage>
        <taxon>Bacteria</taxon>
        <taxon>Bacillati</taxon>
        <taxon>Bacillota</taxon>
        <taxon>Clostridia</taxon>
        <taxon>Eubacteriales</taxon>
        <taxon>Peptococcaceae</taxon>
        <taxon>Acididesulfobacillus</taxon>
    </lineage>
</organism>
<dbReference type="PROSITE" id="PS51296">
    <property type="entry name" value="RIESKE"/>
    <property type="match status" value="1"/>
</dbReference>
<dbReference type="Pfam" id="PF00355">
    <property type="entry name" value="Rieske"/>
    <property type="match status" value="1"/>
</dbReference>
<dbReference type="GO" id="GO:0016705">
    <property type="term" value="F:oxidoreductase activity, acting on paired donors, with incorporation or reduction of molecular oxygen"/>
    <property type="evidence" value="ECO:0007669"/>
    <property type="project" value="UniProtKB-ARBA"/>
</dbReference>
<evidence type="ECO:0000256" key="1">
    <source>
        <dbReference type="ARBA" id="ARBA00022714"/>
    </source>
</evidence>
<keyword evidence="2" id="KW-0479">Metal-binding</keyword>
<gene>
    <name evidence="9" type="ORF">DEACI_0718</name>
    <name evidence="10" type="ORF">DEACI_2310</name>
</gene>
<evidence type="ECO:0000256" key="2">
    <source>
        <dbReference type="ARBA" id="ARBA00022723"/>
    </source>
</evidence>
<reference evidence="9" key="2">
    <citation type="submission" date="2020-01" db="EMBL/GenBank/DDBJ databases">
        <authorList>
            <person name="Hornung B."/>
        </authorList>
    </citation>
    <scope>NUCLEOTIDE SEQUENCE</scope>
    <source>
        <strain evidence="9">PacBioINE</strain>
    </source>
</reference>
<dbReference type="GO" id="GO:0016020">
    <property type="term" value="C:membrane"/>
    <property type="evidence" value="ECO:0007669"/>
    <property type="project" value="InterPro"/>
</dbReference>
<keyword evidence="4" id="KW-0411">Iron-sulfur</keyword>
<dbReference type="PRINTS" id="PR00162">
    <property type="entry name" value="RIESKE"/>
</dbReference>
<evidence type="ECO:0000256" key="7">
    <source>
        <dbReference type="SAM" id="Phobius"/>
    </source>
</evidence>
<dbReference type="AlphaFoldDB" id="A0A8S0W6Q6"/>
<comment type="cofactor">
    <cofactor evidence="6">
        <name>[2Fe-2S] cluster</name>
        <dbReference type="ChEBI" id="CHEBI:190135"/>
    </cofactor>
</comment>
<keyword evidence="7" id="KW-1133">Transmembrane helix</keyword>
<proteinExistence type="predicted"/>